<keyword evidence="1" id="KW-1133">Transmembrane helix</keyword>
<gene>
    <name evidence="2" type="ORF">F8154_13960</name>
</gene>
<dbReference type="OrthoDB" id="4424890at2"/>
<feature type="transmembrane region" description="Helical" evidence="1">
    <location>
        <begin position="339"/>
        <end position="357"/>
    </location>
</feature>
<reference evidence="2 3" key="1">
    <citation type="submission" date="2019-10" db="EMBL/GenBank/DDBJ databases">
        <title>Alkaliphilus serpentinus sp. nov. and Alkaliphilus pronyensis sp. nov., two novel anaerobic alkaliphilic species isolated from the serpentinized-hosted hydrothermal field of the Prony Bay (New Caledonia).</title>
        <authorList>
            <person name="Postec A."/>
        </authorList>
    </citation>
    <scope>NUCLEOTIDE SEQUENCE [LARGE SCALE GENOMIC DNA]</scope>
    <source>
        <strain evidence="2 3">LacV</strain>
    </source>
</reference>
<dbReference type="AlphaFoldDB" id="A0A6I0F7S5"/>
<evidence type="ECO:0008006" key="4">
    <source>
        <dbReference type="Google" id="ProtNLM"/>
    </source>
</evidence>
<sequence length="363" mass="40005">MKRVKSVWTIASIYVGTVIGAGFASGQEILLFFGLYNGYGVIGVIFATILFCGVGVLILDKVYSKNIMSFEDFILCYLNGRLIKLIQVIVTFFLVGSYVIMITGSGTILKEHFQYNPLKGIILMSLLCFFVFNYGTKGIARVNEIIVPIMLVIVIFVTVTIVIRFINHLDWRTIVNESNKLLLSFRNTSIIDIIALIIQVLWKGLIYVSYNTLITIVVISTIRPLILDRKSAVMGGAFGGVMLGLLAFLILSSLLIFWSNIYKLEIPMIAIASSLGENIKKAYSLLLLLAMFTTAIAAGHGGIMNICQLIKSPKPVVSAMICIFAIPLTLIGFKSLISVTYPFFGYLGFGFLALIILNPSSNK</sequence>
<dbReference type="RefSeq" id="WP_151862234.1">
    <property type="nucleotide sequence ID" value="NZ_WBZC01000069.1"/>
</dbReference>
<accession>A0A6I0F7S5</accession>
<comment type="caution">
    <text evidence="2">The sequence shown here is derived from an EMBL/GenBank/DDBJ whole genome shotgun (WGS) entry which is preliminary data.</text>
</comment>
<feature type="transmembrane region" description="Helical" evidence="1">
    <location>
        <begin position="145"/>
        <end position="169"/>
    </location>
</feature>
<dbReference type="InterPro" id="IPR038728">
    <property type="entry name" value="YkvI-like"/>
</dbReference>
<evidence type="ECO:0000256" key="1">
    <source>
        <dbReference type="SAM" id="Phobius"/>
    </source>
</evidence>
<feature type="transmembrane region" description="Helical" evidence="1">
    <location>
        <begin position="121"/>
        <end position="139"/>
    </location>
</feature>
<feature type="transmembrane region" description="Helical" evidence="1">
    <location>
        <begin position="315"/>
        <end position="333"/>
    </location>
</feature>
<feature type="transmembrane region" description="Helical" evidence="1">
    <location>
        <begin position="36"/>
        <end position="59"/>
    </location>
</feature>
<feature type="transmembrane region" description="Helical" evidence="1">
    <location>
        <begin position="85"/>
        <end position="109"/>
    </location>
</feature>
<keyword evidence="3" id="KW-1185">Reference proteome</keyword>
<feature type="transmembrane region" description="Helical" evidence="1">
    <location>
        <begin position="282"/>
        <end position="303"/>
    </location>
</feature>
<dbReference type="Proteomes" id="UP000432715">
    <property type="component" value="Unassembled WGS sequence"/>
</dbReference>
<feature type="transmembrane region" description="Helical" evidence="1">
    <location>
        <begin position="208"/>
        <end position="226"/>
    </location>
</feature>
<feature type="transmembrane region" description="Helical" evidence="1">
    <location>
        <begin position="6"/>
        <end position="24"/>
    </location>
</feature>
<dbReference type="PANTHER" id="PTHR37814">
    <property type="entry name" value="CONSERVED MEMBRANE PROTEIN"/>
    <property type="match status" value="1"/>
</dbReference>
<organism evidence="2 3">
    <name type="scientific">Alkaliphilus pronyensis</name>
    <dbReference type="NCBI Taxonomy" id="1482732"/>
    <lineage>
        <taxon>Bacteria</taxon>
        <taxon>Bacillati</taxon>
        <taxon>Bacillota</taxon>
        <taxon>Clostridia</taxon>
        <taxon>Peptostreptococcales</taxon>
        <taxon>Natronincolaceae</taxon>
        <taxon>Alkaliphilus</taxon>
    </lineage>
</organism>
<name>A0A6I0F7S5_9FIRM</name>
<feature type="transmembrane region" description="Helical" evidence="1">
    <location>
        <begin position="238"/>
        <end position="262"/>
    </location>
</feature>
<evidence type="ECO:0000313" key="3">
    <source>
        <dbReference type="Proteomes" id="UP000432715"/>
    </source>
</evidence>
<keyword evidence="1" id="KW-0472">Membrane</keyword>
<evidence type="ECO:0000313" key="2">
    <source>
        <dbReference type="EMBL" id="KAB3530293.1"/>
    </source>
</evidence>
<dbReference type="PANTHER" id="PTHR37814:SF1">
    <property type="entry name" value="MEMBRANE PROTEIN"/>
    <property type="match status" value="1"/>
</dbReference>
<proteinExistence type="predicted"/>
<dbReference type="EMBL" id="WBZC01000069">
    <property type="protein sequence ID" value="KAB3530293.1"/>
    <property type="molecule type" value="Genomic_DNA"/>
</dbReference>
<keyword evidence="1" id="KW-0812">Transmembrane</keyword>
<protein>
    <recommendedName>
        <fullName evidence="4">GerAB/ArcD/ProY family transporter</fullName>
    </recommendedName>
</protein>